<evidence type="ECO:0000313" key="6">
    <source>
        <dbReference type="Proteomes" id="UP000694888"/>
    </source>
</evidence>
<keyword evidence="2" id="KW-0547">Nucleotide-binding</keyword>
<evidence type="ECO:0000256" key="4">
    <source>
        <dbReference type="ARBA" id="ARBA00022840"/>
    </source>
</evidence>
<name>A0ABM0JUC5_APLCA</name>
<dbReference type="InterPro" id="IPR036371">
    <property type="entry name" value="TPK_B1-bd_sf"/>
</dbReference>
<dbReference type="InterPro" id="IPR006282">
    <property type="entry name" value="Thi_PPkinase"/>
</dbReference>
<dbReference type="Pfam" id="PF04265">
    <property type="entry name" value="TPK_B1_binding"/>
    <property type="match status" value="1"/>
</dbReference>
<evidence type="ECO:0000256" key="3">
    <source>
        <dbReference type="ARBA" id="ARBA00022777"/>
    </source>
</evidence>
<proteinExistence type="predicted"/>
<dbReference type="PANTHER" id="PTHR13622">
    <property type="entry name" value="THIAMIN PYROPHOSPHOKINASE"/>
    <property type="match status" value="1"/>
</dbReference>
<accession>A0ABM0JUC5</accession>
<dbReference type="SMART" id="SM00983">
    <property type="entry name" value="TPK_B1_binding"/>
    <property type="match status" value="1"/>
</dbReference>
<dbReference type="CDD" id="cd07995">
    <property type="entry name" value="TPK"/>
    <property type="match status" value="1"/>
</dbReference>
<dbReference type="NCBIfam" id="TIGR01378">
    <property type="entry name" value="thi_PPkinase"/>
    <property type="match status" value="1"/>
</dbReference>
<dbReference type="Gene3D" id="3.40.50.10240">
    <property type="entry name" value="Thiamin pyrophosphokinase, catalytic domain"/>
    <property type="match status" value="1"/>
</dbReference>
<sequence>MNVLRPLSCLLPDSGTKLALIILNRPLDVPLLTALWKKSAFTAVTDGAVNRLLKNCGDQKDEFIPDVISGDFDSALPASLDYYRNWNVEILPTPDQNETDFTKCLRIVCEKTGQIPLEQIVALGSFGGRFDHTLANVNTLYTARGLSKKPTILLSEGSMACLLDKGEHTIYCDTGLEDDWCGLVPVGQPANLVTTTGLKYNLNKDSMRFGELISTSNSLASPTVTVSTDQPLLWVMGYKQE</sequence>
<keyword evidence="1" id="KW-0808">Transferase</keyword>
<organism evidence="6 7">
    <name type="scientific">Aplysia californica</name>
    <name type="common">California sea hare</name>
    <dbReference type="NCBI Taxonomy" id="6500"/>
    <lineage>
        <taxon>Eukaryota</taxon>
        <taxon>Metazoa</taxon>
        <taxon>Spiralia</taxon>
        <taxon>Lophotrochozoa</taxon>
        <taxon>Mollusca</taxon>
        <taxon>Gastropoda</taxon>
        <taxon>Heterobranchia</taxon>
        <taxon>Euthyneura</taxon>
        <taxon>Tectipleura</taxon>
        <taxon>Aplysiida</taxon>
        <taxon>Aplysioidea</taxon>
        <taxon>Aplysiidae</taxon>
        <taxon>Aplysia</taxon>
    </lineage>
</organism>
<dbReference type="RefSeq" id="XP_005101688.1">
    <property type="nucleotide sequence ID" value="XM_005101631.3"/>
</dbReference>
<dbReference type="InterPro" id="IPR036759">
    <property type="entry name" value="TPK_catalytic_sf"/>
</dbReference>
<dbReference type="InterPro" id="IPR007371">
    <property type="entry name" value="TPK_catalytic"/>
</dbReference>
<dbReference type="PANTHER" id="PTHR13622:SF8">
    <property type="entry name" value="THIAMIN PYROPHOSPHOKINASE 1"/>
    <property type="match status" value="1"/>
</dbReference>
<gene>
    <name evidence="7" type="primary">LOC101851274</name>
</gene>
<protein>
    <submittedName>
        <fullName evidence="7">Thiamin pyrophosphokinase 1</fullName>
    </submittedName>
</protein>
<evidence type="ECO:0000259" key="5">
    <source>
        <dbReference type="SMART" id="SM00983"/>
    </source>
</evidence>
<feature type="domain" description="Thiamin pyrophosphokinase thiamin-binding" evidence="5">
    <location>
        <begin position="166"/>
        <end position="232"/>
    </location>
</feature>
<dbReference type="InterPro" id="IPR007373">
    <property type="entry name" value="Thiamin_PyroPKinase_B1-bd"/>
</dbReference>
<evidence type="ECO:0000256" key="2">
    <source>
        <dbReference type="ARBA" id="ARBA00022741"/>
    </source>
</evidence>
<dbReference type="Proteomes" id="UP000694888">
    <property type="component" value="Unplaced"/>
</dbReference>
<reference evidence="7" key="1">
    <citation type="submission" date="2025-08" db="UniProtKB">
        <authorList>
            <consortium name="RefSeq"/>
        </authorList>
    </citation>
    <scope>IDENTIFICATION</scope>
</reference>
<keyword evidence="3" id="KW-0418">Kinase</keyword>
<keyword evidence="6" id="KW-1185">Reference proteome</keyword>
<evidence type="ECO:0000256" key="1">
    <source>
        <dbReference type="ARBA" id="ARBA00022679"/>
    </source>
</evidence>
<dbReference type="GeneID" id="101851274"/>
<evidence type="ECO:0000313" key="7">
    <source>
        <dbReference type="RefSeq" id="XP_005101688.1"/>
    </source>
</evidence>
<dbReference type="Gene3D" id="2.60.120.320">
    <property type="entry name" value="Thiamin pyrophosphokinase, thiamin-binding domain"/>
    <property type="match status" value="1"/>
</dbReference>
<dbReference type="SUPFAM" id="SSF63862">
    <property type="entry name" value="Thiamin pyrophosphokinase, substrate-binding domain"/>
    <property type="match status" value="1"/>
</dbReference>
<dbReference type="SUPFAM" id="SSF63999">
    <property type="entry name" value="Thiamin pyrophosphokinase, catalytic domain"/>
    <property type="match status" value="1"/>
</dbReference>
<keyword evidence="4" id="KW-0067">ATP-binding</keyword>
<dbReference type="Pfam" id="PF04263">
    <property type="entry name" value="TPK_catalytic"/>
    <property type="match status" value="1"/>
</dbReference>